<dbReference type="EMBL" id="JAFHDT010000004">
    <property type="protein sequence ID" value="KAI7810406.1"/>
    <property type="molecule type" value="Genomic_DNA"/>
</dbReference>
<dbReference type="Proteomes" id="UP001059041">
    <property type="component" value="Linkage Group LG4"/>
</dbReference>
<dbReference type="OrthoDB" id="6132334at2759"/>
<gene>
    <name evidence="4" type="ORF">IRJ41_001186</name>
</gene>
<dbReference type="InterPro" id="IPR040850">
    <property type="entry name" value="Knl1_RWD_C"/>
</dbReference>
<comment type="caution">
    <text evidence="4">The sequence shown here is derived from an EMBL/GenBank/DDBJ whole genome shotgun (WGS) entry which is preliminary data.</text>
</comment>
<feature type="compositionally biased region" description="Polar residues" evidence="2">
    <location>
        <begin position="1073"/>
        <end position="1082"/>
    </location>
</feature>
<accession>A0A9W7WYE2</accession>
<feature type="domain" description="Spc7 kinetochore protein" evidence="3">
    <location>
        <begin position="1399"/>
        <end position="1705"/>
    </location>
</feature>
<evidence type="ECO:0000313" key="4">
    <source>
        <dbReference type="EMBL" id="KAI7810406.1"/>
    </source>
</evidence>
<dbReference type="GO" id="GO:0008608">
    <property type="term" value="P:attachment of spindle microtubules to kinetochore"/>
    <property type="evidence" value="ECO:0007669"/>
    <property type="project" value="InterPro"/>
</dbReference>
<keyword evidence="1" id="KW-0175">Coiled coil</keyword>
<name>A0A9W7WYE2_TRIRA</name>
<keyword evidence="5" id="KW-1185">Reference proteome</keyword>
<sequence>MEQLNLGNEGRKSSRRRLSSILKAPRTSMRVPEQEEQQEEVTKPIEKNRNSRRVSFAATKNVRVFSNDAKSESPILASVPNTAVGDCRPEEKILNFVEEGHHHIKGLDTLLNNPLYVSQHLGRENFFSDPVLQDDCVDKTILLGEETGYMDMTHSHTITIDQDNEIKQVIGDAAQIIGDQSVAGQKRMSCCTKVETKNPNMDSDFNAFLASISLPTVKTIVPSSSKKELADTNTSEIDKENHLPSFLMQQVQHSITKVNPQQPRGLQRRRSRVAFSEDDTVEVTTSHTAVIENRSNAQPVLSFVSGNNGIASTPMFSHDDSMELTQSQTAAITVNLTGNNQSALDHNRSHYFSENDDAMEMTGMFDVSCREKEHAISMKEETSISKASKISPFNVAGNGEIMDRNKPGHFQSNLTIAQPANSDDMEMTETLDVSFQEKENTASVKNESLFLCPKISKKSSFKGIGNGVIVDQNKSGHLSVAQGANYDEMDMTQCQTIVIESEQFNGEKSLINSRSLSNVSMSSSVRDKEHTASITEGALLQIHRPSKMSSIRNEEIMAQNKSGNLSITQPAYSDDMELTEALEVSVQENEYTFSKMEKISLPFSQISKKSSFDVTGNAEIMVENRSCRLPIPQTDHFDDMEMTRCQTIVFEAKQFSADKQLSNSRKSMPHASISSSVQDEDLEREALLQIHKPGKMSSIDVFRNEERMSLNESSNFSIAQTADSDDMEMTEALEVYVQEGEYTASAYPYPQISKNSAIDVFRNEERTSLNESSNFSIAQTADSDDMEMTEALEVYVQEGEYTASAYPYPQISKNSSINVTGNGKIVDQTKSAKNFSNLDDMEMTQCQTVVLEAENYERVKPLGKSRNSLNLVSSLSRPDVDGVEMTQAFTGNIMWKSLISTEKRKTDGNLLPSAQIYPQPEPSDCTDVMHQASSLGIDDEMEFTGCNTIAIDTQGTLAGTGAKIKATESALWASTSVSCPGSSEEQNEVSEAAKSGINHEVYNSKHIPFSSKSDLDNSGLKCTNVSKSYTAADMQVDGNSNSMTTGSVDEDNNMQVTKVITMPIETQENITFNQRQATNVETSRNEEKVAEGPEQSSNSVQLELSSTESVADSFTKEELRHAKSRRRSLVDFQMELQNMSRRLKEEVLKVATAPLPSCSLPEMSHKGKEQCETAISTEPASIVTPNVKQKDKSFQNDKTTPFSLRKHPFLSRVSFSGVMPKLPKRATAITPNKTVTPSTRDLQCFSVEKHLDIKQNSNCETVNINDEEFPEMNSEEDLSGSLENWPIHKEEERVDSSAALMDEELLENDVFEPDVNTSQALKRLYLEETNVTAEPNKKAYISDMGSDCHEAGVQWEGNFTSHAAQNRSAKTREDTGVYESTLRSSHYESHVDGTSDYKFDFNKKLEDGSITVKEFLSHFGINFFIHKSRPSALPESCRAGETRTMEDVLKVKYIHHPKQRVYEQDCKELTEMVERLKEQVPEQEKSLKCINGALQREICTLTKEQLKSFGTALKARRVYFGKRNKALSHEMKGVLYSQFIKTTQDSKQQLMAKIKETDEMMEDLNGCINGLETELAALDAAMVGNNHNSSQIRPDLKAKEDDLHKLNLALTEKERGIDELQIQLKTFEGQEQKLREECSGFKSHLATLNSLNEWRLDETDERGALFTFLHNTVHLQVKLQTPAGKEWMTEDVERNMDASLHLRLNLEKSECHASMVHRLLALHNKSQAHWMQKYTTTRHIPELLHGVSLLVGRLRLLGEEIHRLKKSGGLRLCIRQITCVDTQIHIMFSSLKAFEKFELSLLVTPDYPFGPLQIQNFRSHIGNTRLSQIEDIMSSVRPGENYLTNVLKNIHSDLLC</sequence>
<dbReference type="GO" id="GO:0034501">
    <property type="term" value="P:protein localization to kinetochore"/>
    <property type="evidence" value="ECO:0007669"/>
    <property type="project" value="InterPro"/>
</dbReference>
<evidence type="ECO:0000313" key="5">
    <source>
        <dbReference type="Proteomes" id="UP001059041"/>
    </source>
</evidence>
<organism evidence="4 5">
    <name type="scientific">Triplophysa rosa</name>
    <name type="common">Cave loach</name>
    <dbReference type="NCBI Taxonomy" id="992332"/>
    <lineage>
        <taxon>Eukaryota</taxon>
        <taxon>Metazoa</taxon>
        <taxon>Chordata</taxon>
        <taxon>Craniata</taxon>
        <taxon>Vertebrata</taxon>
        <taxon>Euteleostomi</taxon>
        <taxon>Actinopterygii</taxon>
        <taxon>Neopterygii</taxon>
        <taxon>Teleostei</taxon>
        <taxon>Ostariophysi</taxon>
        <taxon>Cypriniformes</taxon>
        <taxon>Nemacheilidae</taxon>
        <taxon>Triplophysa</taxon>
    </lineage>
</organism>
<protein>
    <recommendedName>
        <fullName evidence="3">Spc7 kinetochore protein domain-containing protein</fullName>
    </recommendedName>
</protein>
<dbReference type="GO" id="GO:0005634">
    <property type="term" value="C:nucleus"/>
    <property type="evidence" value="ECO:0007669"/>
    <property type="project" value="TreeGrafter"/>
</dbReference>
<evidence type="ECO:0000256" key="2">
    <source>
        <dbReference type="SAM" id="MobiDB-lite"/>
    </source>
</evidence>
<feature type="region of interest" description="Disordered" evidence="2">
    <location>
        <begin position="1"/>
        <end position="42"/>
    </location>
</feature>
<dbReference type="Pfam" id="PF19221">
    <property type="entry name" value="MELT"/>
    <property type="match status" value="6"/>
</dbReference>
<reference evidence="4" key="1">
    <citation type="submission" date="2021-02" db="EMBL/GenBank/DDBJ databases">
        <title>Comparative genomics reveals that relaxation of natural selection precedes convergent phenotypic evolution of cavefish.</title>
        <authorList>
            <person name="Peng Z."/>
        </authorList>
    </citation>
    <scope>NUCLEOTIDE SEQUENCE</scope>
    <source>
        <tissue evidence="4">Muscle</tissue>
    </source>
</reference>
<feature type="coiled-coil region" evidence="1">
    <location>
        <begin position="1603"/>
        <end position="1637"/>
    </location>
</feature>
<evidence type="ECO:0000256" key="1">
    <source>
        <dbReference type="SAM" id="Coils"/>
    </source>
</evidence>
<dbReference type="GO" id="GO:0051301">
    <property type="term" value="P:cell division"/>
    <property type="evidence" value="ECO:0007669"/>
    <property type="project" value="InterPro"/>
</dbReference>
<feature type="region of interest" description="Disordered" evidence="2">
    <location>
        <begin position="1073"/>
        <end position="1109"/>
    </location>
</feature>
<dbReference type="InterPro" id="IPR037388">
    <property type="entry name" value="Blinkin"/>
</dbReference>
<proteinExistence type="predicted"/>
<feature type="compositionally biased region" description="Polar residues" evidence="2">
    <location>
        <begin position="1094"/>
        <end position="1109"/>
    </location>
</feature>
<dbReference type="PANTHER" id="PTHR16520">
    <property type="entry name" value="KINETOCHORE SCAFFOLD 1"/>
    <property type="match status" value="1"/>
</dbReference>
<evidence type="ECO:0000259" key="3">
    <source>
        <dbReference type="SMART" id="SM00787"/>
    </source>
</evidence>
<dbReference type="CDD" id="cd22817">
    <property type="entry name" value="DRWD-N_Knl1"/>
    <property type="match status" value="1"/>
</dbReference>
<dbReference type="PANTHER" id="PTHR16520:SF3">
    <property type="entry name" value="KINETOCHORE SCAFFOLD 1"/>
    <property type="match status" value="1"/>
</dbReference>
<feature type="coiled-coil region" evidence="1">
    <location>
        <begin position="1459"/>
        <end position="1486"/>
    </location>
</feature>
<dbReference type="InterPro" id="IPR013253">
    <property type="entry name" value="Spc7_domain"/>
</dbReference>
<dbReference type="Pfam" id="PF18210">
    <property type="entry name" value="Knl1_RWD_C"/>
    <property type="match status" value="1"/>
</dbReference>
<dbReference type="InterPro" id="IPR043651">
    <property type="entry name" value="KNL1_MELT_rpt"/>
</dbReference>
<dbReference type="SMART" id="SM00787">
    <property type="entry name" value="Spc7"/>
    <property type="match status" value="1"/>
</dbReference>